<evidence type="ECO:0000256" key="9">
    <source>
        <dbReference type="ARBA" id="ARBA00068817"/>
    </source>
</evidence>
<evidence type="ECO:0000313" key="12">
    <source>
        <dbReference type="EMBL" id="KAF2099122.1"/>
    </source>
</evidence>
<dbReference type="PANTHER" id="PTHR43326:SF1">
    <property type="entry name" value="METHIONINE--TRNA LIGASE, MITOCHONDRIAL"/>
    <property type="match status" value="1"/>
</dbReference>
<comment type="catalytic activity">
    <reaction evidence="8">
        <text>tRNA(Met) + L-methionine + ATP = L-methionyl-tRNA(Met) + AMP + diphosphate</text>
        <dbReference type="Rhea" id="RHEA:13481"/>
        <dbReference type="Rhea" id="RHEA-COMP:9667"/>
        <dbReference type="Rhea" id="RHEA-COMP:9698"/>
        <dbReference type="ChEBI" id="CHEBI:30616"/>
        <dbReference type="ChEBI" id="CHEBI:33019"/>
        <dbReference type="ChEBI" id="CHEBI:57844"/>
        <dbReference type="ChEBI" id="CHEBI:78442"/>
        <dbReference type="ChEBI" id="CHEBI:78530"/>
        <dbReference type="ChEBI" id="CHEBI:456215"/>
        <dbReference type="EC" id="6.1.1.10"/>
    </reaction>
</comment>
<keyword evidence="4 10" id="KW-0547">Nucleotide-binding</keyword>
<dbReference type="EMBL" id="ML978126">
    <property type="protein sequence ID" value="KAF2099122.1"/>
    <property type="molecule type" value="Genomic_DNA"/>
</dbReference>
<dbReference type="EC" id="6.1.1.10" evidence="2"/>
<keyword evidence="3 10" id="KW-0436">Ligase</keyword>
<dbReference type="GO" id="GO:0005739">
    <property type="term" value="C:mitochondrion"/>
    <property type="evidence" value="ECO:0007669"/>
    <property type="project" value="UniProtKB-ARBA"/>
</dbReference>
<dbReference type="PRINTS" id="PR01041">
    <property type="entry name" value="TRNASYNTHMET"/>
</dbReference>
<dbReference type="Pfam" id="PF09334">
    <property type="entry name" value="tRNA-synt_1g"/>
    <property type="match status" value="1"/>
</dbReference>
<evidence type="ECO:0000256" key="2">
    <source>
        <dbReference type="ARBA" id="ARBA00012838"/>
    </source>
</evidence>
<keyword evidence="6 10" id="KW-0648">Protein biosynthesis</keyword>
<dbReference type="GO" id="GO:0006431">
    <property type="term" value="P:methionyl-tRNA aminoacylation"/>
    <property type="evidence" value="ECO:0007669"/>
    <property type="project" value="InterPro"/>
</dbReference>
<comment type="similarity">
    <text evidence="1 10">Belongs to the class-I aminoacyl-tRNA synthetase family.</text>
</comment>
<dbReference type="Gene3D" id="3.40.50.620">
    <property type="entry name" value="HUPs"/>
    <property type="match status" value="1"/>
</dbReference>
<keyword evidence="13" id="KW-1185">Reference proteome</keyword>
<evidence type="ECO:0000256" key="5">
    <source>
        <dbReference type="ARBA" id="ARBA00022840"/>
    </source>
</evidence>
<dbReference type="InterPro" id="IPR009080">
    <property type="entry name" value="tRNAsynth_Ia_anticodon-bd"/>
</dbReference>
<evidence type="ECO:0000256" key="3">
    <source>
        <dbReference type="ARBA" id="ARBA00022598"/>
    </source>
</evidence>
<dbReference type="InterPro" id="IPR014729">
    <property type="entry name" value="Rossmann-like_a/b/a_fold"/>
</dbReference>
<proteinExistence type="inferred from homology"/>
<dbReference type="CDD" id="cd00814">
    <property type="entry name" value="MetRS_core"/>
    <property type="match status" value="1"/>
</dbReference>
<accession>A0A9P4IIL1</accession>
<evidence type="ECO:0000313" key="13">
    <source>
        <dbReference type="Proteomes" id="UP000799772"/>
    </source>
</evidence>
<keyword evidence="5 10" id="KW-0067">ATP-binding</keyword>
<evidence type="ECO:0000256" key="4">
    <source>
        <dbReference type="ARBA" id="ARBA00022741"/>
    </source>
</evidence>
<evidence type="ECO:0000256" key="6">
    <source>
        <dbReference type="ARBA" id="ARBA00022917"/>
    </source>
</evidence>
<dbReference type="GO" id="GO:0005524">
    <property type="term" value="F:ATP binding"/>
    <property type="evidence" value="ECO:0007669"/>
    <property type="project" value="UniProtKB-KW"/>
</dbReference>
<dbReference type="InterPro" id="IPR023457">
    <property type="entry name" value="Met-tRNA_synth_2"/>
</dbReference>
<reference evidence="12" key="1">
    <citation type="journal article" date="2020" name="Stud. Mycol.">
        <title>101 Dothideomycetes genomes: a test case for predicting lifestyles and emergence of pathogens.</title>
        <authorList>
            <person name="Haridas S."/>
            <person name="Albert R."/>
            <person name="Binder M."/>
            <person name="Bloem J."/>
            <person name="Labutti K."/>
            <person name="Salamov A."/>
            <person name="Andreopoulos B."/>
            <person name="Baker S."/>
            <person name="Barry K."/>
            <person name="Bills G."/>
            <person name="Bluhm B."/>
            <person name="Cannon C."/>
            <person name="Castanera R."/>
            <person name="Culley D."/>
            <person name="Daum C."/>
            <person name="Ezra D."/>
            <person name="Gonzalez J."/>
            <person name="Henrissat B."/>
            <person name="Kuo A."/>
            <person name="Liang C."/>
            <person name="Lipzen A."/>
            <person name="Lutzoni F."/>
            <person name="Magnuson J."/>
            <person name="Mondo S."/>
            <person name="Nolan M."/>
            <person name="Ohm R."/>
            <person name="Pangilinan J."/>
            <person name="Park H.-J."/>
            <person name="Ramirez L."/>
            <person name="Alfaro M."/>
            <person name="Sun H."/>
            <person name="Tritt A."/>
            <person name="Yoshinaga Y."/>
            <person name="Zwiers L.-H."/>
            <person name="Turgeon B."/>
            <person name="Goodwin S."/>
            <person name="Spatafora J."/>
            <person name="Crous P."/>
            <person name="Grigoriev I."/>
        </authorList>
    </citation>
    <scope>NUCLEOTIDE SEQUENCE</scope>
    <source>
        <strain evidence="12">CBS 133067</strain>
    </source>
</reference>
<feature type="domain" description="Methionyl/Leucyl tRNA synthetase" evidence="11">
    <location>
        <begin position="59"/>
        <end position="427"/>
    </location>
</feature>
<evidence type="ECO:0000256" key="8">
    <source>
        <dbReference type="ARBA" id="ARBA00047364"/>
    </source>
</evidence>
<evidence type="ECO:0000259" key="11">
    <source>
        <dbReference type="Pfam" id="PF09334"/>
    </source>
</evidence>
<evidence type="ECO:0000256" key="10">
    <source>
        <dbReference type="RuleBase" id="RU363039"/>
    </source>
</evidence>
<dbReference type="Proteomes" id="UP000799772">
    <property type="component" value="Unassembled WGS sequence"/>
</dbReference>
<evidence type="ECO:0000256" key="7">
    <source>
        <dbReference type="ARBA" id="ARBA00023146"/>
    </source>
</evidence>
<dbReference type="OrthoDB" id="24670at2759"/>
<dbReference type="GO" id="GO:0004825">
    <property type="term" value="F:methionine-tRNA ligase activity"/>
    <property type="evidence" value="ECO:0007669"/>
    <property type="project" value="UniProtKB-EC"/>
</dbReference>
<dbReference type="NCBIfam" id="TIGR00398">
    <property type="entry name" value="metG"/>
    <property type="match status" value="1"/>
</dbReference>
<comment type="caution">
    <text evidence="12">The sequence shown here is derived from an EMBL/GenBank/DDBJ whole genome shotgun (WGS) entry which is preliminary data.</text>
</comment>
<organism evidence="12 13">
    <name type="scientific">Rhizodiscina lignyota</name>
    <dbReference type="NCBI Taxonomy" id="1504668"/>
    <lineage>
        <taxon>Eukaryota</taxon>
        <taxon>Fungi</taxon>
        <taxon>Dikarya</taxon>
        <taxon>Ascomycota</taxon>
        <taxon>Pezizomycotina</taxon>
        <taxon>Dothideomycetes</taxon>
        <taxon>Pleosporomycetidae</taxon>
        <taxon>Aulographales</taxon>
        <taxon>Rhizodiscinaceae</taxon>
        <taxon>Rhizodiscina</taxon>
    </lineage>
</organism>
<name>A0A9P4IIL1_9PEZI</name>
<dbReference type="InterPro" id="IPR015413">
    <property type="entry name" value="Methionyl/Leucyl_tRNA_Synth"/>
</dbReference>
<dbReference type="Gene3D" id="1.10.730.10">
    <property type="entry name" value="Isoleucyl-tRNA Synthetase, Domain 1"/>
    <property type="match status" value="1"/>
</dbReference>
<protein>
    <recommendedName>
        <fullName evidence="9">Probable methionine--tRNA ligase, mitochondrial</fullName>
        <ecNumber evidence="2">6.1.1.10</ecNumber>
    </recommendedName>
</protein>
<keyword evidence="7 10" id="KW-0030">Aminoacyl-tRNA synthetase</keyword>
<dbReference type="FunFam" id="2.170.220.10:FF:000001">
    <property type="entry name" value="methionine--tRNA ligase, mitochondrial"/>
    <property type="match status" value="1"/>
</dbReference>
<dbReference type="PANTHER" id="PTHR43326">
    <property type="entry name" value="METHIONYL-TRNA SYNTHETASE"/>
    <property type="match status" value="1"/>
</dbReference>
<dbReference type="InterPro" id="IPR014758">
    <property type="entry name" value="Met-tRNA_synth"/>
</dbReference>
<sequence>MGPPILSRRWRCIQNTLSYSPVATRRPWICASCINKTVDRRYLQTSGSAPALSRERKPFYVTTPIFYVNAAPHVGHLYSMVLADIIKRWHHLKGEKAILATGVDEHGMKIQQASAKAGSAPRPFCDKGAEIFKQLAEEAQIQNDYFVRTTAPSHRDAVQYAWQVLLDKELIYMAKHEGWYSVSDETFFPESGVQLIVDPPTGRKIMVSIETGKEVEWTTEQNYHFRLSAFRDQLLSLYENNASMIPSQKYRNEIRASLEAGLDDLSISRPADRLSWGIPVPNDPSQTIYVWLDALLNYTTILGYPWQPDGNAMTKAGWPADVQIIGKDITRFHCIYWPAFLIALDLPLPKQIMVHGHWTLSNKKMSKSLGNVVNPFFAIQRFGVDMMRFYLAHDGDVERDADYSNYHIIERYKKELQGGLGNLASRILRGKKWDVRACVQRYFASNPAALQTSGKSRVQAQLAMMRSMPELASKAMDELSLRDALKLIFDGVHATNKFLHHSAPWAFFPADPPHPPGSAAPLDEIIFLCADFLRMAGILLQPVMPGKAAQLLDMLGVSKDARAVEHARVGSDADFGVSKGGEVPQGRRGMLFPPLVSEV</sequence>
<dbReference type="SUPFAM" id="SSF52374">
    <property type="entry name" value="Nucleotidylyl transferase"/>
    <property type="match status" value="1"/>
</dbReference>
<evidence type="ECO:0000256" key="1">
    <source>
        <dbReference type="ARBA" id="ARBA00005594"/>
    </source>
</evidence>
<dbReference type="InterPro" id="IPR033911">
    <property type="entry name" value="MetRS_core"/>
</dbReference>
<gene>
    <name evidence="12" type="ORF">NA57DRAFT_38896</name>
</gene>
<dbReference type="AlphaFoldDB" id="A0A9P4IIL1"/>
<dbReference type="Gene3D" id="2.170.220.10">
    <property type="match status" value="1"/>
</dbReference>
<dbReference type="SUPFAM" id="SSF47323">
    <property type="entry name" value="Anticodon-binding domain of a subclass of class I aminoacyl-tRNA synthetases"/>
    <property type="match status" value="1"/>
</dbReference>